<evidence type="ECO:0008006" key="4">
    <source>
        <dbReference type="Google" id="ProtNLM"/>
    </source>
</evidence>
<dbReference type="Proteomes" id="UP001524569">
    <property type="component" value="Unassembled WGS sequence"/>
</dbReference>
<proteinExistence type="predicted"/>
<accession>A0ABT1UHG0</accession>
<dbReference type="Pfam" id="PF15956">
    <property type="entry name" value="DUF4760"/>
    <property type="match status" value="1"/>
</dbReference>
<organism evidence="2 3">
    <name type="scientific">Methylomonas aurea</name>
    <dbReference type="NCBI Taxonomy" id="2952224"/>
    <lineage>
        <taxon>Bacteria</taxon>
        <taxon>Pseudomonadati</taxon>
        <taxon>Pseudomonadota</taxon>
        <taxon>Gammaproteobacteria</taxon>
        <taxon>Methylococcales</taxon>
        <taxon>Methylococcaceae</taxon>
        <taxon>Methylomonas</taxon>
    </lineage>
</organism>
<keyword evidence="1" id="KW-0472">Membrane</keyword>
<dbReference type="InterPro" id="IPR031876">
    <property type="entry name" value="DUF4760"/>
</dbReference>
<dbReference type="EMBL" id="JANIBM010000007">
    <property type="protein sequence ID" value="MCQ8181130.1"/>
    <property type="molecule type" value="Genomic_DNA"/>
</dbReference>
<keyword evidence="1" id="KW-1133">Transmembrane helix</keyword>
<keyword evidence="1" id="KW-0812">Transmembrane</keyword>
<dbReference type="RefSeq" id="WP_256610418.1">
    <property type="nucleotide sequence ID" value="NZ_JANIBM010000007.1"/>
</dbReference>
<name>A0ABT1UHG0_9GAMM</name>
<keyword evidence="3" id="KW-1185">Reference proteome</keyword>
<evidence type="ECO:0000256" key="1">
    <source>
        <dbReference type="SAM" id="Phobius"/>
    </source>
</evidence>
<comment type="caution">
    <text evidence="2">The sequence shown here is derived from an EMBL/GenBank/DDBJ whole genome shotgun (WGS) entry which is preliminary data.</text>
</comment>
<gene>
    <name evidence="2" type="ORF">NP603_08420</name>
</gene>
<evidence type="ECO:0000313" key="2">
    <source>
        <dbReference type="EMBL" id="MCQ8181130.1"/>
    </source>
</evidence>
<sequence>MGDFMFDLNTATVLSAWGTIASAVVAIIGLGISVFIHKNQKILTKQINDSQILLTTKINDSQQLLAQRQLIVPLWDYISDLNEIDPLQPVTPDIVKAVNTLELVALCCEGGMIDEKIIKRTFSDNYMSMYRAIESCNIVPGLSKSGKQLLLDSKATSLFYEKLKNEHLNSNAI</sequence>
<feature type="transmembrane region" description="Helical" evidence="1">
    <location>
        <begin position="14"/>
        <end position="36"/>
    </location>
</feature>
<reference evidence="2 3" key="1">
    <citation type="submission" date="2022-07" db="EMBL/GenBank/DDBJ databases">
        <title>Methylomonas rivi sp. nov., Methylomonas rosea sp. nov., Methylomonas aureus sp. nov. and Methylomonas subterranea sp. nov., four novel methanotrophs isolated from a freshwater creek and the deep terrestrial subsurface.</title>
        <authorList>
            <person name="Abin C."/>
            <person name="Sankaranarayanan K."/>
            <person name="Garner C."/>
            <person name="Sindelar R."/>
            <person name="Kotary K."/>
            <person name="Garner R."/>
            <person name="Barclay S."/>
            <person name="Lawson P."/>
            <person name="Krumholz L."/>
        </authorList>
    </citation>
    <scope>NUCLEOTIDE SEQUENCE [LARGE SCALE GENOMIC DNA]</scope>
    <source>
        <strain evidence="2 3">SURF-1</strain>
    </source>
</reference>
<evidence type="ECO:0000313" key="3">
    <source>
        <dbReference type="Proteomes" id="UP001524569"/>
    </source>
</evidence>
<protein>
    <recommendedName>
        <fullName evidence="4">DUF4760 domain-containing protein</fullName>
    </recommendedName>
</protein>